<reference evidence="2 3" key="1">
    <citation type="journal article" date="2018" name="Sci. Rep.">
        <title>Comparative genomics provides insights into the lifestyle and reveals functional heterogeneity of dark septate endophytic fungi.</title>
        <authorList>
            <person name="Knapp D.G."/>
            <person name="Nemeth J.B."/>
            <person name="Barry K."/>
            <person name="Hainaut M."/>
            <person name="Henrissat B."/>
            <person name="Johnson J."/>
            <person name="Kuo A."/>
            <person name="Lim J.H.P."/>
            <person name="Lipzen A."/>
            <person name="Nolan M."/>
            <person name="Ohm R.A."/>
            <person name="Tamas L."/>
            <person name="Grigoriev I.V."/>
            <person name="Spatafora J.W."/>
            <person name="Nagy L.G."/>
            <person name="Kovacs G.M."/>
        </authorList>
    </citation>
    <scope>NUCLEOTIDE SEQUENCE [LARGE SCALE GENOMIC DNA]</scope>
    <source>
        <strain evidence="2 3">DSE2036</strain>
    </source>
</reference>
<dbReference type="Proteomes" id="UP000244855">
    <property type="component" value="Unassembled WGS sequence"/>
</dbReference>
<sequence>MSNGTRCRALAGPQGRRKGEARRGDGRHRELLRHRGEDGEAASKRRYKAGMENFDSLTAVPALHNELGRSGCDDSLRRCT</sequence>
<accession>A0A2V1CZ48</accession>
<keyword evidence="3" id="KW-1185">Reference proteome</keyword>
<dbReference type="AlphaFoldDB" id="A0A2V1CZ48"/>
<organism evidence="2 3">
    <name type="scientific">Periconia macrospinosa</name>
    <dbReference type="NCBI Taxonomy" id="97972"/>
    <lineage>
        <taxon>Eukaryota</taxon>
        <taxon>Fungi</taxon>
        <taxon>Dikarya</taxon>
        <taxon>Ascomycota</taxon>
        <taxon>Pezizomycotina</taxon>
        <taxon>Dothideomycetes</taxon>
        <taxon>Pleosporomycetidae</taxon>
        <taxon>Pleosporales</taxon>
        <taxon>Massarineae</taxon>
        <taxon>Periconiaceae</taxon>
        <taxon>Periconia</taxon>
    </lineage>
</organism>
<feature type="compositionally biased region" description="Basic and acidic residues" evidence="1">
    <location>
        <begin position="17"/>
        <end position="43"/>
    </location>
</feature>
<evidence type="ECO:0000313" key="3">
    <source>
        <dbReference type="Proteomes" id="UP000244855"/>
    </source>
</evidence>
<dbReference type="EMBL" id="KZ806283">
    <property type="protein sequence ID" value="PVH90473.1"/>
    <property type="molecule type" value="Genomic_DNA"/>
</dbReference>
<proteinExistence type="predicted"/>
<feature type="region of interest" description="Disordered" evidence="1">
    <location>
        <begin position="1"/>
        <end position="43"/>
    </location>
</feature>
<evidence type="ECO:0000313" key="2">
    <source>
        <dbReference type="EMBL" id="PVH90473.1"/>
    </source>
</evidence>
<gene>
    <name evidence="2" type="ORF">DM02DRAFT_621000</name>
</gene>
<evidence type="ECO:0000256" key="1">
    <source>
        <dbReference type="SAM" id="MobiDB-lite"/>
    </source>
</evidence>
<protein>
    <submittedName>
        <fullName evidence="2">Uncharacterized protein</fullName>
    </submittedName>
</protein>
<name>A0A2V1CZ48_9PLEO</name>